<evidence type="ECO:0000313" key="4">
    <source>
        <dbReference type="EMBL" id="CAG2250895.1"/>
    </source>
</evidence>
<evidence type="ECO:0000256" key="1">
    <source>
        <dbReference type="ARBA" id="ARBA00007664"/>
    </source>
</evidence>
<dbReference type="CDD" id="cd00190">
    <property type="entry name" value="Tryp_SPc"/>
    <property type="match status" value="1"/>
</dbReference>
<dbReference type="InterPro" id="IPR009003">
    <property type="entry name" value="Peptidase_S1_PA"/>
</dbReference>
<dbReference type="InterPro" id="IPR050430">
    <property type="entry name" value="Peptidase_S1"/>
</dbReference>
<dbReference type="PROSITE" id="PS50240">
    <property type="entry name" value="TRYPSIN_DOM"/>
    <property type="match status" value="1"/>
</dbReference>
<comment type="similarity">
    <text evidence="1">Belongs to the peptidase S1 family.</text>
</comment>
<keyword evidence="2" id="KW-1015">Disulfide bond</keyword>
<dbReference type="FunFam" id="2.40.10.10:FF:000068">
    <property type="entry name" value="transmembrane protease serine 2"/>
    <property type="match status" value="1"/>
</dbReference>
<dbReference type="InterPro" id="IPR001254">
    <property type="entry name" value="Trypsin_dom"/>
</dbReference>
<dbReference type="PANTHER" id="PTHR24276:SF98">
    <property type="entry name" value="FI18310P1-RELATED"/>
    <property type="match status" value="1"/>
</dbReference>
<name>A0A8S3UZH5_MYTED</name>
<gene>
    <name evidence="4" type="ORF">MEDL_62567</name>
</gene>
<evidence type="ECO:0000259" key="3">
    <source>
        <dbReference type="PROSITE" id="PS50240"/>
    </source>
</evidence>
<dbReference type="GO" id="GO:0004252">
    <property type="term" value="F:serine-type endopeptidase activity"/>
    <property type="evidence" value="ECO:0007669"/>
    <property type="project" value="InterPro"/>
</dbReference>
<dbReference type="PROSITE" id="PS00134">
    <property type="entry name" value="TRYPSIN_HIS"/>
    <property type="match status" value="1"/>
</dbReference>
<evidence type="ECO:0000256" key="2">
    <source>
        <dbReference type="ARBA" id="ARBA00023157"/>
    </source>
</evidence>
<comment type="caution">
    <text evidence="4">The sequence shown here is derived from an EMBL/GenBank/DDBJ whole genome shotgun (WGS) entry which is preliminary data.</text>
</comment>
<proteinExistence type="inferred from homology"/>
<evidence type="ECO:0000313" key="5">
    <source>
        <dbReference type="Proteomes" id="UP000683360"/>
    </source>
</evidence>
<dbReference type="GO" id="GO:0006508">
    <property type="term" value="P:proteolysis"/>
    <property type="evidence" value="ECO:0007669"/>
    <property type="project" value="InterPro"/>
</dbReference>
<protein>
    <recommendedName>
        <fullName evidence="3">Peptidase S1 domain-containing protein</fullName>
    </recommendedName>
</protein>
<dbReference type="Gene3D" id="2.40.10.10">
    <property type="entry name" value="Trypsin-like serine proteases"/>
    <property type="match status" value="1"/>
</dbReference>
<dbReference type="AlphaFoldDB" id="A0A8S3UZH5"/>
<feature type="domain" description="Peptidase S1" evidence="3">
    <location>
        <begin position="96"/>
        <end position="235"/>
    </location>
</feature>
<dbReference type="InterPro" id="IPR043504">
    <property type="entry name" value="Peptidase_S1_PA_chymotrypsin"/>
</dbReference>
<dbReference type="SMART" id="SM00020">
    <property type="entry name" value="Tryp_SPc"/>
    <property type="match status" value="1"/>
</dbReference>
<dbReference type="PANTHER" id="PTHR24276">
    <property type="entry name" value="POLYSERASE-RELATED"/>
    <property type="match status" value="1"/>
</dbReference>
<dbReference type="SUPFAM" id="SSF50494">
    <property type="entry name" value="Trypsin-like serine proteases"/>
    <property type="match status" value="1"/>
</dbReference>
<accession>A0A8S3UZH5</accession>
<dbReference type="OrthoDB" id="6380398at2759"/>
<dbReference type="InterPro" id="IPR001314">
    <property type="entry name" value="Peptidase_S1A"/>
</dbReference>
<organism evidence="4 5">
    <name type="scientific">Mytilus edulis</name>
    <name type="common">Blue mussel</name>
    <dbReference type="NCBI Taxonomy" id="6550"/>
    <lineage>
        <taxon>Eukaryota</taxon>
        <taxon>Metazoa</taxon>
        <taxon>Spiralia</taxon>
        <taxon>Lophotrochozoa</taxon>
        <taxon>Mollusca</taxon>
        <taxon>Bivalvia</taxon>
        <taxon>Autobranchia</taxon>
        <taxon>Pteriomorphia</taxon>
        <taxon>Mytilida</taxon>
        <taxon>Mytiloidea</taxon>
        <taxon>Mytilidae</taxon>
        <taxon>Mytilinae</taxon>
        <taxon>Mytilus</taxon>
    </lineage>
</organism>
<dbReference type="Pfam" id="PF00089">
    <property type="entry name" value="Trypsin"/>
    <property type="match status" value="1"/>
</dbReference>
<dbReference type="PRINTS" id="PR00722">
    <property type="entry name" value="CHYMOTRYPSIN"/>
</dbReference>
<dbReference type="InterPro" id="IPR018114">
    <property type="entry name" value="TRYPSIN_HIS"/>
</dbReference>
<dbReference type="EMBL" id="CAJPWZ010003068">
    <property type="protein sequence ID" value="CAG2250895.1"/>
    <property type="molecule type" value="Genomic_DNA"/>
</dbReference>
<keyword evidence="5" id="KW-1185">Reference proteome</keyword>
<sequence length="235" mass="26812">MVKDSKASKDLWKCIHSLNPSQQEKPYELLNEDGIKTNNVRDICNVFNKFFTSCVENLRTDRCMSKNNDYAKLNNFVQKKFTKSEQVCLADTSVKIVNGDNANIEDHPWMVHIQIRRNESANFTTFCGGVIIDKSWVLSAAHCNRFNVGGPAKNIRVAAGSSFLSQMKVIIPVKKYYVHEKFYLFAFENDIMLLQLQKPLKFGSTINKIDLDTDIGKNYTGDLCTVTGWDDTDLF</sequence>
<dbReference type="Proteomes" id="UP000683360">
    <property type="component" value="Unassembled WGS sequence"/>
</dbReference>
<reference evidence="4" key="1">
    <citation type="submission" date="2021-03" db="EMBL/GenBank/DDBJ databases">
        <authorList>
            <person name="Bekaert M."/>
        </authorList>
    </citation>
    <scope>NUCLEOTIDE SEQUENCE</scope>
</reference>